<dbReference type="GeneID" id="64667837"/>
<feature type="non-terminal residue" evidence="1">
    <location>
        <position position="81"/>
    </location>
</feature>
<dbReference type="EMBL" id="JABBWK010000013">
    <property type="protein sequence ID" value="KAG1903265.1"/>
    <property type="molecule type" value="Genomic_DNA"/>
</dbReference>
<organism evidence="1 2">
    <name type="scientific">Suillus fuscotomentosus</name>
    <dbReference type="NCBI Taxonomy" id="1912939"/>
    <lineage>
        <taxon>Eukaryota</taxon>
        <taxon>Fungi</taxon>
        <taxon>Dikarya</taxon>
        <taxon>Basidiomycota</taxon>
        <taxon>Agaricomycotina</taxon>
        <taxon>Agaricomycetes</taxon>
        <taxon>Agaricomycetidae</taxon>
        <taxon>Boletales</taxon>
        <taxon>Suillineae</taxon>
        <taxon>Suillaceae</taxon>
        <taxon>Suillus</taxon>
    </lineage>
</organism>
<accession>A0AAD4EBK2</accession>
<evidence type="ECO:0000313" key="2">
    <source>
        <dbReference type="Proteomes" id="UP001195769"/>
    </source>
</evidence>
<dbReference type="SUPFAM" id="SSF53098">
    <property type="entry name" value="Ribonuclease H-like"/>
    <property type="match status" value="1"/>
</dbReference>
<dbReference type="InterPro" id="IPR012337">
    <property type="entry name" value="RNaseH-like_sf"/>
</dbReference>
<protein>
    <submittedName>
        <fullName evidence="1">Uncharacterized protein</fullName>
    </submittedName>
</protein>
<sequence length="81" mass="8942">EELLINFHEIIGEHSGANLAEAVWHTLELYGLKSRVMAIVCDNASNNDTLLQALGEKCADEGIDFSAMHSCIRCLPHIVHL</sequence>
<comment type="caution">
    <text evidence="1">The sequence shown here is derived from an EMBL/GenBank/DDBJ whole genome shotgun (WGS) entry which is preliminary data.</text>
</comment>
<gene>
    <name evidence="1" type="ORF">F5891DRAFT_905574</name>
</gene>
<keyword evidence="2" id="KW-1185">Reference proteome</keyword>
<proteinExistence type="predicted"/>
<dbReference type="RefSeq" id="XP_041228840.1">
    <property type="nucleotide sequence ID" value="XM_041373539.1"/>
</dbReference>
<reference evidence="1" key="1">
    <citation type="journal article" date="2020" name="New Phytol.">
        <title>Comparative genomics reveals dynamic genome evolution in host specialist ectomycorrhizal fungi.</title>
        <authorList>
            <person name="Lofgren L.A."/>
            <person name="Nguyen N.H."/>
            <person name="Vilgalys R."/>
            <person name="Ruytinx J."/>
            <person name="Liao H.L."/>
            <person name="Branco S."/>
            <person name="Kuo A."/>
            <person name="LaButti K."/>
            <person name="Lipzen A."/>
            <person name="Andreopoulos W."/>
            <person name="Pangilinan J."/>
            <person name="Riley R."/>
            <person name="Hundley H."/>
            <person name="Na H."/>
            <person name="Barry K."/>
            <person name="Grigoriev I.V."/>
            <person name="Stajich J.E."/>
            <person name="Kennedy P.G."/>
        </authorList>
    </citation>
    <scope>NUCLEOTIDE SEQUENCE</scope>
    <source>
        <strain evidence="1">FC203</strain>
    </source>
</reference>
<feature type="non-terminal residue" evidence="1">
    <location>
        <position position="1"/>
    </location>
</feature>
<name>A0AAD4EBK2_9AGAM</name>
<evidence type="ECO:0000313" key="1">
    <source>
        <dbReference type="EMBL" id="KAG1903265.1"/>
    </source>
</evidence>
<dbReference type="AlphaFoldDB" id="A0AAD4EBK2"/>
<dbReference type="Proteomes" id="UP001195769">
    <property type="component" value="Unassembled WGS sequence"/>
</dbReference>